<dbReference type="AlphaFoldDB" id="A0A0E3BG44"/>
<name>A0A0E3BG44_9BURK</name>
<comment type="caution">
    <text evidence="1">The sequence shown here is derived from an EMBL/GenBank/DDBJ whole genome shotgun (WGS) entry which is preliminary data.</text>
</comment>
<protein>
    <submittedName>
        <fullName evidence="1">Uncharacterized protein</fullName>
    </submittedName>
</protein>
<accession>A0A0E3BG44</accession>
<evidence type="ECO:0000313" key="1">
    <source>
        <dbReference type="EMBL" id="KGG86204.1"/>
    </source>
</evidence>
<proteinExistence type="predicted"/>
<dbReference type="EMBL" id="AWTN01000114">
    <property type="protein sequence ID" value="KGG86204.1"/>
    <property type="molecule type" value="Genomic_DNA"/>
</dbReference>
<evidence type="ECO:0000313" key="2">
    <source>
        <dbReference type="Proteomes" id="UP000029567"/>
    </source>
</evidence>
<organism evidence="1 2">
    <name type="scientific">Comamonas thiooxydans</name>
    <dbReference type="NCBI Taxonomy" id="363952"/>
    <lineage>
        <taxon>Bacteria</taxon>
        <taxon>Pseudomonadati</taxon>
        <taxon>Pseudomonadota</taxon>
        <taxon>Betaproteobacteria</taxon>
        <taxon>Burkholderiales</taxon>
        <taxon>Comamonadaceae</taxon>
        <taxon>Comamonas</taxon>
    </lineage>
</organism>
<dbReference type="RefSeq" id="WP_034382212.1">
    <property type="nucleotide sequence ID" value="NZ_AWTN01000114.1"/>
</dbReference>
<gene>
    <name evidence="1" type="ORF">P245_21025</name>
</gene>
<reference evidence="1 2" key="1">
    <citation type="submission" date="2013-09" db="EMBL/GenBank/DDBJ databases">
        <title>High correlation between genotypes and phenotypes of environmental bacteria Comamonas testosteroni strains.</title>
        <authorList>
            <person name="Liu L."/>
            <person name="Zhu W."/>
            <person name="Xia X."/>
            <person name="Xu B."/>
            <person name="Luo M."/>
            <person name="Wang G."/>
        </authorList>
    </citation>
    <scope>NUCLEOTIDE SEQUENCE [LARGE SCALE GENOMIC DNA]</scope>
    <source>
        <strain evidence="1 2">JL14</strain>
    </source>
</reference>
<dbReference type="Proteomes" id="UP000029567">
    <property type="component" value="Unassembled WGS sequence"/>
</dbReference>
<sequence length="127" mass="14221">MTTDEYFESLPANERPVFNVQVGGFVIPTHPELGSFKNGYRSATQALANARGIVLTVSITPEKRAEMFDLIYRNTHRDYKGFTVQGEKSILAWADHGGGLETAQTMTDKHLTARYQDVVKSRARKSN</sequence>